<protein>
    <submittedName>
        <fullName evidence="2">Uncharacterized protein</fullName>
    </submittedName>
</protein>
<organism evidence="2 3">
    <name type="scientific">Chelatococcus reniformis</name>
    <dbReference type="NCBI Taxonomy" id="1494448"/>
    <lineage>
        <taxon>Bacteria</taxon>
        <taxon>Pseudomonadati</taxon>
        <taxon>Pseudomonadota</taxon>
        <taxon>Alphaproteobacteria</taxon>
        <taxon>Hyphomicrobiales</taxon>
        <taxon>Chelatococcaceae</taxon>
        <taxon>Chelatococcus</taxon>
    </lineage>
</organism>
<keyword evidence="1" id="KW-0732">Signal</keyword>
<comment type="caution">
    <text evidence="2">The sequence shown here is derived from an EMBL/GenBank/DDBJ whole genome shotgun (WGS) entry which is preliminary data.</text>
</comment>
<keyword evidence="3" id="KW-1185">Reference proteome</keyword>
<sequence length="142" mass="14921">MRTQMLIWTGGLVALLSLVGVPTGSTAAEFQGAWLEQGGTCQDVFVSTGKGLAFKPSASAFTAAFIIAGNRLQTPLASCAIKATKRSGDRRVLDLACTNAVASEEMKAILASRSAAELRRYTSLTDTVGSSYRKCGAADVRR</sequence>
<feature type="signal peptide" evidence="1">
    <location>
        <begin position="1"/>
        <end position="27"/>
    </location>
</feature>
<dbReference type="Proteomes" id="UP000637002">
    <property type="component" value="Unassembled WGS sequence"/>
</dbReference>
<evidence type="ECO:0000256" key="1">
    <source>
        <dbReference type="SAM" id="SignalP"/>
    </source>
</evidence>
<name>A0A916U035_9HYPH</name>
<feature type="chain" id="PRO_5036995819" evidence="1">
    <location>
        <begin position="28"/>
        <end position="142"/>
    </location>
</feature>
<proteinExistence type="predicted"/>
<gene>
    <name evidence="2" type="ORF">GCM10010994_11040</name>
</gene>
<reference evidence="2" key="2">
    <citation type="submission" date="2020-09" db="EMBL/GenBank/DDBJ databases">
        <authorList>
            <person name="Sun Q."/>
            <person name="Zhou Y."/>
        </authorList>
    </citation>
    <scope>NUCLEOTIDE SEQUENCE</scope>
    <source>
        <strain evidence="2">CGMCC 1.12919</strain>
    </source>
</reference>
<evidence type="ECO:0000313" key="3">
    <source>
        <dbReference type="Proteomes" id="UP000637002"/>
    </source>
</evidence>
<dbReference type="EMBL" id="BMGG01000002">
    <property type="protein sequence ID" value="GGC53851.1"/>
    <property type="molecule type" value="Genomic_DNA"/>
</dbReference>
<accession>A0A916U035</accession>
<reference evidence="2" key="1">
    <citation type="journal article" date="2014" name="Int. J. Syst. Evol. Microbiol.">
        <title>Complete genome sequence of Corynebacterium casei LMG S-19264T (=DSM 44701T), isolated from a smear-ripened cheese.</title>
        <authorList>
            <consortium name="US DOE Joint Genome Institute (JGI-PGF)"/>
            <person name="Walter F."/>
            <person name="Albersmeier A."/>
            <person name="Kalinowski J."/>
            <person name="Ruckert C."/>
        </authorList>
    </citation>
    <scope>NUCLEOTIDE SEQUENCE</scope>
    <source>
        <strain evidence="2">CGMCC 1.12919</strain>
    </source>
</reference>
<dbReference type="RefSeq" id="WP_188608147.1">
    <property type="nucleotide sequence ID" value="NZ_BMGG01000002.1"/>
</dbReference>
<evidence type="ECO:0000313" key="2">
    <source>
        <dbReference type="EMBL" id="GGC53851.1"/>
    </source>
</evidence>
<dbReference type="AlphaFoldDB" id="A0A916U035"/>